<keyword evidence="4" id="KW-1185">Reference proteome</keyword>
<reference evidence="3" key="2">
    <citation type="submission" date="2022-01" db="EMBL/GenBank/DDBJ databases">
        <authorList>
            <person name="Yamashiro T."/>
            <person name="Shiraishi A."/>
            <person name="Satake H."/>
            <person name="Nakayama K."/>
        </authorList>
    </citation>
    <scope>NUCLEOTIDE SEQUENCE</scope>
</reference>
<evidence type="ECO:0000313" key="3">
    <source>
        <dbReference type="EMBL" id="GJT61408.1"/>
    </source>
</evidence>
<feature type="compositionally biased region" description="Basic and acidic residues" evidence="2">
    <location>
        <begin position="160"/>
        <end position="169"/>
    </location>
</feature>
<feature type="coiled-coil region" evidence="1">
    <location>
        <begin position="4"/>
        <end position="31"/>
    </location>
</feature>
<accession>A0ABQ5FDZ3</accession>
<keyword evidence="1" id="KW-0175">Coiled coil</keyword>
<dbReference type="EMBL" id="BQNB010017285">
    <property type="protein sequence ID" value="GJT61408.1"/>
    <property type="molecule type" value="Genomic_DNA"/>
</dbReference>
<name>A0ABQ5FDZ3_9ASTR</name>
<comment type="caution">
    <text evidence="3">The sequence shown here is derived from an EMBL/GenBank/DDBJ whole genome shotgun (WGS) entry which is preliminary data.</text>
</comment>
<feature type="compositionally biased region" description="Polar residues" evidence="2">
    <location>
        <begin position="199"/>
        <end position="209"/>
    </location>
</feature>
<evidence type="ECO:0000256" key="1">
    <source>
        <dbReference type="SAM" id="Coils"/>
    </source>
</evidence>
<feature type="compositionally biased region" description="Polar residues" evidence="2">
    <location>
        <begin position="170"/>
        <end position="189"/>
    </location>
</feature>
<evidence type="ECO:0000256" key="2">
    <source>
        <dbReference type="SAM" id="MobiDB-lite"/>
    </source>
</evidence>
<sequence length="279" mass="31857">METKDTLSSCLDSEQQEMQQMQKQAKSMKQSSINNFNVLKSTFQYLSNVALYRYPIHHSFEYEFGRICSEEFNSFMSTLVHNIDNLAKQLNTEVLHEKDSKYALSVIKRCIDERALHEQEIQKRLNDKKLQNQECKVQEVNAVDASSGDTDSSGYISDNRNAHSSENDCSKTGNDQSLEKQSSTFGNESSRSRNEFSKRSSSGNDTNIKPSYDTEPMAEADQYDDDYEDERVVLANLIANLKLDIDENKTIQKQLRKTNATLTHELNKCKSALKASNDI</sequence>
<reference evidence="3" key="1">
    <citation type="journal article" date="2022" name="Int. J. Mol. Sci.">
        <title>Draft Genome of Tanacetum Coccineum: Genomic Comparison of Closely Related Tanacetum-Family Plants.</title>
        <authorList>
            <person name="Yamashiro T."/>
            <person name="Shiraishi A."/>
            <person name="Nakayama K."/>
            <person name="Satake H."/>
        </authorList>
    </citation>
    <scope>NUCLEOTIDE SEQUENCE</scope>
</reference>
<protein>
    <submittedName>
        <fullName evidence="3">Uncharacterized protein</fullName>
    </submittedName>
</protein>
<proteinExistence type="predicted"/>
<gene>
    <name evidence="3" type="ORF">Tco_1004941</name>
</gene>
<organism evidence="3 4">
    <name type="scientific">Tanacetum coccineum</name>
    <dbReference type="NCBI Taxonomy" id="301880"/>
    <lineage>
        <taxon>Eukaryota</taxon>
        <taxon>Viridiplantae</taxon>
        <taxon>Streptophyta</taxon>
        <taxon>Embryophyta</taxon>
        <taxon>Tracheophyta</taxon>
        <taxon>Spermatophyta</taxon>
        <taxon>Magnoliopsida</taxon>
        <taxon>eudicotyledons</taxon>
        <taxon>Gunneridae</taxon>
        <taxon>Pentapetalae</taxon>
        <taxon>asterids</taxon>
        <taxon>campanulids</taxon>
        <taxon>Asterales</taxon>
        <taxon>Asteraceae</taxon>
        <taxon>Asteroideae</taxon>
        <taxon>Anthemideae</taxon>
        <taxon>Anthemidinae</taxon>
        <taxon>Tanacetum</taxon>
    </lineage>
</organism>
<dbReference type="Proteomes" id="UP001151760">
    <property type="component" value="Unassembled WGS sequence"/>
</dbReference>
<feature type="compositionally biased region" description="Polar residues" evidence="2">
    <location>
        <begin position="147"/>
        <end position="159"/>
    </location>
</feature>
<evidence type="ECO:0000313" key="4">
    <source>
        <dbReference type="Proteomes" id="UP001151760"/>
    </source>
</evidence>
<feature type="region of interest" description="Disordered" evidence="2">
    <location>
        <begin position="141"/>
        <end position="217"/>
    </location>
</feature>